<sequence>MSRKRRQGLISLFAIADLHLSFGTNKPMDVFGATWERHAERIERAWREQIADEDVVLIPGDISWAMRENEALPDFAFLTSLPGRKILLRGNHDYWWSTKRKVEKLAGSDFSVLQNNAIPLAYVTIVGTRGWDLPHSKMTAEDHTIYRREVERLRLSLEAGKKMDKPLIAMMHYPPITRHVRESEFSKLLEAYNVKLCVYGHLHGNAHQTRVEGIVRNVDYHLVAADFLKFSPLQLAFHSP</sequence>
<dbReference type="OrthoDB" id="8610138at2"/>
<evidence type="ECO:0000313" key="2">
    <source>
        <dbReference type="EMBL" id="OPG16586.1"/>
    </source>
</evidence>
<dbReference type="GO" id="GO:0016787">
    <property type="term" value="F:hydrolase activity"/>
    <property type="evidence" value="ECO:0007669"/>
    <property type="project" value="InterPro"/>
</dbReference>
<protein>
    <recommendedName>
        <fullName evidence="1">Calcineurin-like phosphoesterase domain-containing protein</fullName>
    </recommendedName>
</protein>
<keyword evidence="3" id="KW-1185">Reference proteome</keyword>
<dbReference type="PANTHER" id="PTHR31302:SF22">
    <property type="entry name" value="PHOSPHOESTERASE"/>
    <property type="match status" value="1"/>
</dbReference>
<dbReference type="Proteomes" id="UP000190229">
    <property type="component" value="Unassembled WGS sequence"/>
</dbReference>
<dbReference type="InterPro" id="IPR029052">
    <property type="entry name" value="Metallo-depent_PP-like"/>
</dbReference>
<dbReference type="PIRSF" id="PIRSF033094">
    <property type="entry name" value="Pesterase_CT488"/>
    <property type="match status" value="1"/>
</dbReference>
<comment type="caution">
    <text evidence="2">The sequence shown here is derived from an EMBL/GenBank/DDBJ whole genome shotgun (WGS) entry which is preliminary data.</text>
</comment>
<dbReference type="SUPFAM" id="SSF56300">
    <property type="entry name" value="Metallo-dependent phosphatases"/>
    <property type="match status" value="1"/>
</dbReference>
<dbReference type="InterPro" id="IPR004843">
    <property type="entry name" value="Calcineurin-like_PHP"/>
</dbReference>
<feature type="domain" description="Calcineurin-like phosphoesterase" evidence="1">
    <location>
        <begin position="13"/>
        <end position="204"/>
    </location>
</feature>
<proteinExistence type="predicted"/>
<gene>
    <name evidence="2" type="ORF">B2M26_06915</name>
</gene>
<name>A0A1V4EUH2_9BACL</name>
<dbReference type="Gene3D" id="3.60.21.10">
    <property type="match status" value="1"/>
</dbReference>
<dbReference type="PANTHER" id="PTHR31302">
    <property type="entry name" value="TRANSMEMBRANE PROTEIN WITH METALLOPHOSPHOESTERASE DOMAIN-RELATED"/>
    <property type="match status" value="1"/>
</dbReference>
<dbReference type="InterPro" id="IPR014578">
    <property type="entry name" value="Pesterase_CT488"/>
</dbReference>
<organism evidence="2 3">
    <name type="scientific">Ferroacidibacillus organovorans</name>
    <dbReference type="NCBI Taxonomy" id="1765683"/>
    <lineage>
        <taxon>Bacteria</taxon>
        <taxon>Bacillati</taxon>
        <taxon>Bacillota</taxon>
        <taxon>Bacilli</taxon>
        <taxon>Bacillales</taxon>
        <taxon>Alicyclobacillaceae</taxon>
        <taxon>Ferroacidibacillus</taxon>
    </lineage>
</organism>
<dbReference type="RefSeq" id="WP_079290295.1">
    <property type="nucleotide sequence ID" value="NZ_LSUQ01000007.1"/>
</dbReference>
<evidence type="ECO:0000313" key="3">
    <source>
        <dbReference type="Proteomes" id="UP000190229"/>
    </source>
</evidence>
<accession>A0A1V4EUH2</accession>
<dbReference type="EMBL" id="MWPS01000016">
    <property type="protein sequence ID" value="OPG16586.1"/>
    <property type="molecule type" value="Genomic_DNA"/>
</dbReference>
<dbReference type="Pfam" id="PF00149">
    <property type="entry name" value="Metallophos"/>
    <property type="match status" value="1"/>
</dbReference>
<evidence type="ECO:0000259" key="1">
    <source>
        <dbReference type="Pfam" id="PF00149"/>
    </source>
</evidence>
<dbReference type="AlphaFoldDB" id="A0A1V4EUH2"/>
<dbReference type="InterPro" id="IPR051158">
    <property type="entry name" value="Metallophosphoesterase_sf"/>
</dbReference>
<reference evidence="2 3" key="1">
    <citation type="submission" date="2017-02" db="EMBL/GenBank/DDBJ databases">
        <title>Draft genome of Acidibacillus ferrooxidans Huett2.</title>
        <authorList>
            <person name="Schopf S."/>
        </authorList>
    </citation>
    <scope>NUCLEOTIDE SEQUENCE [LARGE SCALE GENOMIC DNA]</scope>
    <source>
        <strain evidence="2 3">Huett2</strain>
    </source>
</reference>